<sequence>MDPTLALSSFALIFAAEMGDKTQLMAMALAHRYPVRPVLAGVFAAFAVLNALAVLAGAALDRLLPERAVLTAAGLLFLVFAWRTWREAGGDGAERPAGTAARSAFLASFGLILLAELGDKTQLAMVALAAGGGDPAAVFTGGTLALWAVSGLGIAVGGTLLRRLPPGWMHRGAAALFAVFGLAALARAWLLPA</sequence>
<dbReference type="AlphaFoldDB" id="A0A3N1Y035"/>
<comment type="subcellular location">
    <subcellularLocation>
        <location evidence="1 6">Membrane</location>
        <topology evidence="1 6">Multi-pass membrane protein</topology>
    </subcellularLocation>
</comment>
<dbReference type="RefSeq" id="WP_123401173.1">
    <property type="nucleotide sequence ID" value="NZ_RJVI01000002.1"/>
</dbReference>
<dbReference type="Proteomes" id="UP000276634">
    <property type="component" value="Unassembled WGS sequence"/>
</dbReference>
<keyword evidence="4 6" id="KW-1133">Transmembrane helix</keyword>
<evidence type="ECO:0000256" key="2">
    <source>
        <dbReference type="ARBA" id="ARBA00009190"/>
    </source>
</evidence>
<dbReference type="InterPro" id="IPR001727">
    <property type="entry name" value="GDT1-like"/>
</dbReference>
<keyword evidence="5 6" id="KW-0472">Membrane</keyword>
<feature type="transmembrane region" description="Helical" evidence="6">
    <location>
        <begin position="97"/>
        <end position="115"/>
    </location>
</feature>
<comment type="caution">
    <text evidence="7">The sequence shown here is derived from an EMBL/GenBank/DDBJ whole genome shotgun (WGS) entry which is preliminary data.</text>
</comment>
<feature type="transmembrane region" description="Helical" evidence="6">
    <location>
        <begin position="68"/>
        <end position="85"/>
    </location>
</feature>
<protein>
    <recommendedName>
        <fullName evidence="6">GDT1 family protein</fullName>
    </recommendedName>
</protein>
<evidence type="ECO:0000313" key="7">
    <source>
        <dbReference type="EMBL" id="ROR32205.1"/>
    </source>
</evidence>
<dbReference type="PANTHER" id="PTHR12608:SF1">
    <property type="entry name" value="TRANSMEMBRANE PROTEIN 165"/>
    <property type="match status" value="1"/>
</dbReference>
<feature type="transmembrane region" description="Helical" evidence="6">
    <location>
        <begin position="35"/>
        <end position="56"/>
    </location>
</feature>
<dbReference type="GO" id="GO:0046873">
    <property type="term" value="F:metal ion transmembrane transporter activity"/>
    <property type="evidence" value="ECO:0007669"/>
    <property type="project" value="InterPro"/>
</dbReference>
<evidence type="ECO:0000313" key="8">
    <source>
        <dbReference type="Proteomes" id="UP000276634"/>
    </source>
</evidence>
<organism evidence="7 8">
    <name type="scientific">Inmirania thermothiophila</name>
    <dbReference type="NCBI Taxonomy" id="1750597"/>
    <lineage>
        <taxon>Bacteria</taxon>
        <taxon>Pseudomonadati</taxon>
        <taxon>Pseudomonadota</taxon>
        <taxon>Gammaproteobacteria</taxon>
        <taxon>Chromatiales</taxon>
        <taxon>Ectothiorhodospiraceae</taxon>
        <taxon>Inmirania</taxon>
    </lineage>
</organism>
<evidence type="ECO:0000256" key="1">
    <source>
        <dbReference type="ARBA" id="ARBA00004141"/>
    </source>
</evidence>
<dbReference type="EMBL" id="RJVI01000002">
    <property type="protein sequence ID" value="ROR32205.1"/>
    <property type="molecule type" value="Genomic_DNA"/>
</dbReference>
<accession>A0A3N1Y035</accession>
<dbReference type="OrthoDB" id="9801356at2"/>
<dbReference type="GO" id="GO:0016020">
    <property type="term" value="C:membrane"/>
    <property type="evidence" value="ECO:0007669"/>
    <property type="project" value="UniProtKB-SubCell"/>
</dbReference>
<keyword evidence="8" id="KW-1185">Reference proteome</keyword>
<dbReference type="PANTHER" id="PTHR12608">
    <property type="entry name" value="TRANSMEMBRANE PROTEIN HTP-1 RELATED"/>
    <property type="match status" value="1"/>
</dbReference>
<dbReference type="Pfam" id="PF01169">
    <property type="entry name" value="GDT1"/>
    <property type="match status" value="2"/>
</dbReference>
<keyword evidence="3 6" id="KW-0812">Transmembrane</keyword>
<gene>
    <name evidence="7" type="ORF">EDC57_1402</name>
</gene>
<proteinExistence type="inferred from homology"/>
<evidence type="ECO:0000256" key="3">
    <source>
        <dbReference type="ARBA" id="ARBA00022692"/>
    </source>
</evidence>
<evidence type="ECO:0000256" key="4">
    <source>
        <dbReference type="ARBA" id="ARBA00022989"/>
    </source>
</evidence>
<feature type="transmembrane region" description="Helical" evidence="6">
    <location>
        <begin position="136"/>
        <end position="156"/>
    </location>
</feature>
<reference evidence="7 8" key="1">
    <citation type="submission" date="2018-11" db="EMBL/GenBank/DDBJ databases">
        <title>Genomic Encyclopedia of Type Strains, Phase IV (KMG-IV): sequencing the most valuable type-strain genomes for metagenomic binning, comparative biology and taxonomic classification.</title>
        <authorList>
            <person name="Goeker M."/>
        </authorList>
    </citation>
    <scope>NUCLEOTIDE SEQUENCE [LARGE SCALE GENOMIC DNA]</scope>
    <source>
        <strain evidence="7 8">DSM 100275</strain>
    </source>
</reference>
<name>A0A3N1Y035_9GAMM</name>
<feature type="transmembrane region" description="Helical" evidence="6">
    <location>
        <begin position="168"/>
        <end position="190"/>
    </location>
</feature>
<evidence type="ECO:0000256" key="6">
    <source>
        <dbReference type="RuleBase" id="RU365102"/>
    </source>
</evidence>
<comment type="similarity">
    <text evidence="2 6">Belongs to the GDT1 family.</text>
</comment>
<evidence type="ECO:0000256" key="5">
    <source>
        <dbReference type="ARBA" id="ARBA00023136"/>
    </source>
</evidence>